<gene>
    <name evidence="4" type="ORF">DSM107014_13765</name>
</gene>
<dbReference type="GO" id="GO:0016757">
    <property type="term" value="F:glycosyltransferase activity"/>
    <property type="evidence" value="ECO:0007669"/>
    <property type="project" value="InterPro"/>
</dbReference>
<accession>A0A941JN47</accession>
<organism evidence="4 5">
    <name type="scientific">Gomphosphaeria aponina SAG 52.96 = DSM 107014</name>
    <dbReference type="NCBI Taxonomy" id="1521640"/>
    <lineage>
        <taxon>Bacteria</taxon>
        <taxon>Bacillati</taxon>
        <taxon>Cyanobacteriota</taxon>
        <taxon>Cyanophyceae</taxon>
        <taxon>Oscillatoriophycideae</taxon>
        <taxon>Chroococcales</taxon>
        <taxon>Gomphosphaeriaceae</taxon>
        <taxon>Gomphosphaeria</taxon>
    </lineage>
</organism>
<dbReference type="Pfam" id="PF13439">
    <property type="entry name" value="Glyco_transf_4"/>
    <property type="match status" value="1"/>
</dbReference>
<evidence type="ECO:0000313" key="4">
    <source>
        <dbReference type="EMBL" id="MBR8828944.1"/>
    </source>
</evidence>
<comment type="caution">
    <text evidence="4">The sequence shown here is derived from an EMBL/GenBank/DDBJ whole genome shotgun (WGS) entry which is preliminary data.</text>
</comment>
<feature type="domain" description="Glycosyl transferase family 1" evidence="2">
    <location>
        <begin position="219"/>
        <end position="371"/>
    </location>
</feature>
<dbReference type="GO" id="GO:0009103">
    <property type="term" value="P:lipopolysaccharide biosynthetic process"/>
    <property type="evidence" value="ECO:0007669"/>
    <property type="project" value="TreeGrafter"/>
</dbReference>
<keyword evidence="1" id="KW-0808">Transferase</keyword>
<proteinExistence type="predicted"/>
<evidence type="ECO:0000259" key="2">
    <source>
        <dbReference type="Pfam" id="PF00534"/>
    </source>
</evidence>
<dbReference type="CDD" id="cd03809">
    <property type="entry name" value="GT4_MtfB-like"/>
    <property type="match status" value="1"/>
</dbReference>
<name>A0A941JN47_9CHRO</name>
<sequence>MMSKSGLIINLSFLMRRPTGISTYALNLLPSLSSLSPTLLTAQQIDSYSCYFIPSGQTPEQGIKGHLGRLFWTQLELPKIYQQLKSELLFSPLPEAPLYSKCRYVVMVHDLIPLRFPQPLSPLTFYFRYYVPLVLTQAEHIICNSHATARDIANFFSIPGKKITPIPLGYDTLHFRPGFNPPQPPLVKGGCFDTPQPPFTTEGSLVPPLYKGGLGGVENDNKPPYFLYLGRHEPYKNLPRLLDAWAKISNCKEYELWLVGSYDKRYTPRLEKQVMELGLQEQVKFLGYVTYEELPGIIKGAIALVFPSLWEGFGLPVLEAMACGTPVITSNISALPEVAADAALLVNPYDTKEITAAMEAVSQPEMRSHLSQLSLKQASKFSWEKTGKATVEILQRYI</sequence>
<protein>
    <submittedName>
        <fullName evidence="4">Glycosyltransferase family 4 protein</fullName>
    </submittedName>
</protein>
<dbReference type="FunFam" id="3.40.50.2000:FF:000119">
    <property type="entry name" value="Glycosyl transferase group 1"/>
    <property type="match status" value="1"/>
</dbReference>
<dbReference type="Gene3D" id="3.40.50.2000">
    <property type="entry name" value="Glycogen Phosphorylase B"/>
    <property type="match status" value="2"/>
</dbReference>
<evidence type="ECO:0000259" key="3">
    <source>
        <dbReference type="Pfam" id="PF13439"/>
    </source>
</evidence>
<dbReference type="InterPro" id="IPR001296">
    <property type="entry name" value="Glyco_trans_1"/>
</dbReference>
<dbReference type="Pfam" id="PF00534">
    <property type="entry name" value="Glycos_transf_1"/>
    <property type="match status" value="1"/>
</dbReference>
<dbReference type="AlphaFoldDB" id="A0A941JN47"/>
<reference evidence="4" key="1">
    <citation type="submission" date="2021-02" db="EMBL/GenBank/DDBJ databases">
        <title>Metagenome analyses of Stigonema ocellatum DSM 106950, Chlorogloea purpurea SAG 13.99 and Gomphosphaeria aponina DSM 107014.</title>
        <authorList>
            <person name="Marter P."/>
            <person name="Huang S."/>
        </authorList>
    </citation>
    <scope>NUCLEOTIDE SEQUENCE</scope>
    <source>
        <strain evidence="4">JP213</strain>
    </source>
</reference>
<dbReference type="PANTHER" id="PTHR46401">
    <property type="entry name" value="GLYCOSYLTRANSFERASE WBBK-RELATED"/>
    <property type="match status" value="1"/>
</dbReference>
<feature type="domain" description="Glycosyltransferase subfamily 4-like N-terminal" evidence="3">
    <location>
        <begin position="20"/>
        <end position="172"/>
    </location>
</feature>
<evidence type="ECO:0000256" key="1">
    <source>
        <dbReference type="ARBA" id="ARBA00022679"/>
    </source>
</evidence>
<dbReference type="PANTHER" id="PTHR46401:SF2">
    <property type="entry name" value="GLYCOSYLTRANSFERASE WBBK-RELATED"/>
    <property type="match status" value="1"/>
</dbReference>
<dbReference type="InterPro" id="IPR028098">
    <property type="entry name" value="Glyco_trans_4-like_N"/>
</dbReference>
<dbReference type="SUPFAM" id="SSF53756">
    <property type="entry name" value="UDP-Glycosyltransferase/glycogen phosphorylase"/>
    <property type="match status" value="1"/>
</dbReference>
<evidence type="ECO:0000313" key="5">
    <source>
        <dbReference type="Proteomes" id="UP000767446"/>
    </source>
</evidence>
<dbReference type="Proteomes" id="UP000767446">
    <property type="component" value="Unassembled WGS sequence"/>
</dbReference>
<dbReference type="EMBL" id="JADQBC010000096">
    <property type="protein sequence ID" value="MBR8828944.1"/>
    <property type="molecule type" value="Genomic_DNA"/>
</dbReference>